<keyword evidence="7" id="KW-0408">Iron</keyword>
<dbReference type="PROSITE" id="PS51379">
    <property type="entry name" value="4FE4S_FER_2"/>
    <property type="match status" value="1"/>
</dbReference>
<feature type="domain" description="4Fe-4S ferredoxin-type" evidence="9">
    <location>
        <begin position="171"/>
        <end position="200"/>
    </location>
</feature>
<dbReference type="Pfam" id="PF08331">
    <property type="entry name" value="QueG_DUF1730"/>
    <property type="match status" value="1"/>
</dbReference>
<proteinExistence type="predicted"/>
<dbReference type="Gene3D" id="3.30.70.20">
    <property type="match status" value="1"/>
</dbReference>
<keyword evidence="4" id="KW-0479">Metal-binding</keyword>
<keyword evidence="1" id="KW-0004">4Fe-4S</keyword>
<accession>A0A1Q6I0J9</accession>
<keyword evidence="8" id="KW-0411">Iron-sulfur</keyword>
<dbReference type="NCBIfam" id="TIGR00276">
    <property type="entry name" value="tRNA epoxyqueuosine(34) reductase QueG"/>
    <property type="match status" value="1"/>
</dbReference>
<keyword evidence="2" id="KW-0963">Cytoplasm</keyword>
<dbReference type="InterPro" id="IPR017896">
    <property type="entry name" value="4Fe4S_Fe-S-bd"/>
</dbReference>
<protein>
    <submittedName>
        <fullName evidence="10">tRNA epoxyqueuosine(34) reductase QueG</fullName>
    </submittedName>
</protein>
<dbReference type="SUPFAM" id="SSF46548">
    <property type="entry name" value="alpha-helical ferredoxin"/>
    <property type="match status" value="1"/>
</dbReference>
<evidence type="ECO:0000256" key="5">
    <source>
        <dbReference type="ARBA" id="ARBA00022785"/>
    </source>
</evidence>
<keyword evidence="5" id="KW-0671">Queuosine biosynthesis</keyword>
<keyword evidence="3" id="KW-0819">tRNA processing</keyword>
<evidence type="ECO:0000313" key="11">
    <source>
        <dbReference type="Proteomes" id="UP000186549"/>
    </source>
</evidence>
<evidence type="ECO:0000256" key="7">
    <source>
        <dbReference type="ARBA" id="ARBA00023004"/>
    </source>
</evidence>
<evidence type="ECO:0000256" key="3">
    <source>
        <dbReference type="ARBA" id="ARBA00022694"/>
    </source>
</evidence>
<evidence type="ECO:0000256" key="6">
    <source>
        <dbReference type="ARBA" id="ARBA00023002"/>
    </source>
</evidence>
<dbReference type="PANTHER" id="PTHR30002:SF4">
    <property type="entry name" value="EPOXYQUEUOSINE REDUCTASE"/>
    <property type="match status" value="1"/>
</dbReference>
<dbReference type="GO" id="GO:0052693">
    <property type="term" value="F:epoxyqueuosine reductase activity"/>
    <property type="evidence" value="ECO:0007669"/>
    <property type="project" value="TreeGrafter"/>
</dbReference>
<evidence type="ECO:0000313" key="10">
    <source>
        <dbReference type="EMBL" id="OKZ32253.1"/>
    </source>
</evidence>
<dbReference type="InterPro" id="IPR004453">
    <property type="entry name" value="QueG"/>
</dbReference>
<dbReference type="Pfam" id="PF13484">
    <property type="entry name" value="Fer4_16"/>
    <property type="match status" value="1"/>
</dbReference>
<dbReference type="GO" id="GO:0046872">
    <property type="term" value="F:metal ion binding"/>
    <property type="evidence" value="ECO:0007669"/>
    <property type="project" value="UniProtKB-KW"/>
</dbReference>
<keyword evidence="6" id="KW-0560">Oxidoreductase</keyword>
<evidence type="ECO:0000256" key="8">
    <source>
        <dbReference type="ARBA" id="ARBA00023014"/>
    </source>
</evidence>
<organism evidence="10 11">
    <name type="scientific">Bacteroides uniformis</name>
    <dbReference type="NCBI Taxonomy" id="820"/>
    <lineage>
        <taxon>Bacteria</taxon>
        <taxon>Pseudomonadati</taxon>
        <taxon>Bacteroidota</taxon>
        <taxon>Bacteroidia</taxon>
        <taxon>Bacteroidales</taxon>
        <taxon>Bacteroidaceae</taxon>
        <taxon>Bacteroides</taxon>
    </lineage>
</organism>
<gene>
    <name evidence="10" type="ORF">BHV79_11095</name>
</gene>
<dbReference type="InterPro" id="IPR013542">
    <property type="entry name" value="QueG_DUF1730"/>
</dbReference>
<sequence>MPTECLRQWVAEAGGAACGVADAVAVADDEFARFDKWLARGMHGGMRYMENYRELRRDPQLLLPGAKSVVVAAFSYYHSDQTEGNLASIAAYAHGDDYHEVVRERLGRVAARIMAAYGGETRVCVDTAPMLERYWAVRAGVGFVGRNRLLIVPGAGSYVFIGSVLATVRFMPDAPNEGTCDGCGRCIAACPGKALSEEGVDARRCLSYLTIEHRGEFPDGTNLHGRLYGCDICQRVCPHNRSLPDTPIAEFHPREALRTLTPETIIRMGQSEFSAIMRRSAIKRTKLAGLQRNALHLLRDDDNIKQ</sequence>
<comment type="caution">
    <text evidence="10">The sequence shown here is derived from an EMBL/GenBank/DDBJ whole genome shotgun (WGS) entry which is preliminary data.</text>
</comment>
<reference evidence="10 11" key="1">
    <citation type="journal article" date="2016" name="Nat. Biotechnol.">
        <title>Measurement of bacterial replication rates in microbial communities.</title>
        <authorList>
            <person name="Brown C.T."/>
            <person name="Olm M.R."/>
            <person name="Thomas B.C."/>
            <person name="Banfield J.F."/>
        </authorList>
    </citation>
    <scope>NUCLEOTIDE SEQUENCE [LARGE SCALE GENOMIC DNA]</scope>
    <source>
        <strain evidence="10">45_41</strain>
    </source>
</reference>
<evidence type="ECO:0000256" key="4">
    <source>
        <dbReference type="ARBA" id="ARBA00022723"/>
    </source>
</evidence>
<evidence type="ECO:0000256" key="1">
    <source>
        <dbReference type="ARBA" id="ARBA00022485"/>
    </source>
</evidence>
<dbReference type="Proteomes" id="UP000186549">
    <property type="component" value="Unassembled WGS sequence"/>
</dbReference>
<evidence type="ECO:0000256" key="2">
    <source>
        <dbReference type="ARBA" id="ARBA00022490"/>
    </source>
</evidence>
<dbReference type="EMBL" id="MNQU01000235">
    <property type="protein sequence ID" value="OKZ32253.1"/>
    <property type="molecule type" value="Genomic_DNA"/>
</dbReference>
<dbReference type="InterPro" id="IPR017900">
    <property type="entry name" value="4Fe4S_Fe_S_CS"/>
</dbReference>
<dbReference type="GO" id="GO:0051539">
    <property type="term" value="F:4 iron, 4 sulfur cluster binding"/>
    <property type="evidence" value="ECO:0007669"/>
    <property type="project" value="UniProtKB-KW"/>
</dbReference>
<dbReference type="PROSITE" id="PS00198">
    <property type="entry name" value="4FE4S_FER_1"/>
    <property type="match status" value="1"/>
</dbReference>
<dbReference type="PANTHER" id="PTHR30002">
    <property type="entry name" value="EPOXYQUEUOSINE REDUCTASE"/>
    <property type="match status" value="1"/>
</dbReference>
<dbReference type="GO" id="GO:0008616">
    <property type="term" value="P:tRNA queuosine(34) biosynthetic process"/>
    <property type="evidence" value="ECO:0007669"/>
    <property type="project" value="UniProtKB-KW"/>
</dbReference>
<evidence type="ECO:0000259" key="9">
    <source>
        <dbReference type="PROSITE" id="PS51379"/>
    </source>
</evidence>
<dbReference type="AlphaFoldDB" id="A0A1Q6I0J9"/>
<name>A0A1Q6I0J9_BACUN</name>